<dbReference type="Pfam" id="PF13489">
    <property type="entry name" value="Methyltransf_23"/>
    <property type="match status" value="1"/>
</dbReference>
<dbReference type="EMBL" id="NLAX01000002">
    <property type="protein sequence ID" value="PKS12961.1"/>
    <property type="molecule type" value="Genomic_DNA"/>
</dbReference>
<feature type="compositionally biased region" description="Polar residues" evidence="2">
    <location>
        <begin position="37"/>
        <end position="53"/>
    </location>
</feature>
<feature type="compositionally biased region" description="Low complexity" evidence="2">
    <location>
        <begin position="517"/>
        <end position="535"/>
    </location>
</feature>
<evidence type="ECO:0000256" key="2">
    <source>
        <dbReference type="SAM" id="MobiDB-lite"/>
    </source>
</evidence>
<comment type="similarity">
    <text evidence="1">Belongs to the methyltransferase superfamily. LaeA methyltransferase family.</text>
</comment>
<dbReference type="PANTHER" id="PTHR43591">
    <property type="entry name" value="METHYLTRANSFERASE"/>
    <property type="match status" value="1"/>
</dbReference>
<dbReference type="Gene3D" id="3.40.50.150">
    <property type="entry name" value="Vaccinia Virus protein VP39"/>
    <property type="match status" value="1"/>
</dbReference>
<evidence type="ECO:0000313" key="3">
    <source>
        <dbReference type="EMBL" id="PKS12961.1"/>
    </source>
</evidence>
<organism evidence="3 4">
    <name type="scientific">Lomentospora prolificans</name>
    <dbReference type="NCBI Taxonomy" id="41688"/>
    <lineage>
        <taxon>Eukaryota</taxon>
        <taxon>Fungi</taxon>
        <taxon>Dikarya</taxon>
        <taxon>Ascomycota</taxon>
        <taxon>Pezizomycotina</taxon>
        <taxon>Sordariomycetes</taxon>
        <taxon>Hypocreomycetidae</taxon>
        <taxon>Microascales</taxon>
        <taxon>Microascaceae</taxon>
        <taxon>Lomentospora</taxon>
    </lineage>
</organism>
<gene>
    <name evidence="3" type="ORF">jhhlp_000302</name>
</gene>
<feature type="region of interest" description="Disordered" evidence="2">
    <location>
        <begin position="477"/>
        <end position="535"/>
    </location>
</feature>
<evidence type="ECO:0008006" key="5">
    <source>
        <dbReference type="Google" id="ProtNLM"/>
    </source>
</evidence>
<dbReference type="InterPro" id="IPR029063">
    <property type="entry name" value="SAM-dependent_MTases_sf"/>
</dbReference>
<dbReference type="PANTHER" id="PTHR43591:SF105">
    <property type="entry name" value="METHYLTRANSFERASE DOMAIN-CONTAINING PROTEIN-RELATED"/>
    <property type="match status" value="1"/>
</dbReference>
<dbReference type="SUPFAM" id="SSF53335">
    <property type="entry name" value="S-adenosyl-L-methionine-dependent methyltransferases"/>
    <property type="match status" value="1"/>
</dbReference>
<feature type="region of interest" description="Disordered" evidence="2">
    <location>
        <begin position="1"/>
        <end position="93"/>
    </location>
</feature>
<dbReference type="AlphaFoldDB" id="A0A2N3NKP6"/>
<dbReference type="InParanoid" id="A0A2N3NKP6"/>
<evidence type="ECO:0000313" key="4">
    <source>
        <dbReference type="Proteomes" id="UP000233524"/>
    </source>
</evidence>
<proteinExistence type="inferred from homology"/>
<evidence type="ECO:0000256" key="1">
    <source>
        <dbReference type="ARBA" id="ARBA00038158"/>
    </source>
</evidence>
<comment type="caution">
    <text evidence="3">The sequence shown here is derived from an EMBL/GenBank/DDBJ whole genome shotgun (WGS) entry which is preliminary data.</text>
</comment>
<dbReference type="CDD" id="cd02440">
    <property type="entry name" value="AdoMet_MTases"/>
    <property type="match status" value="1"/>
</dbReference>
<sequence>MAEIEQAQSLRCLSDSTDDDVETKSSAMTSLEPPQCADSQVATAATRESTNVEGSVAIEIEIETEDANDSEAEVPQRDASQSPDHTRDAASLYAPSRFPKRLDIGVKPKFTVVGDSIMEEESIDLAASTRSLVERYLDYNEENGRRYCSAYYMPNDDLEQTRLYLSHQVFLHMLDGEPSTAPLANPKLVLDIGTGTGDWAIQMGEKYPNCEVVGTDISAIQSTCPPYNVFFEIEDAELPWLRQPDSIDLIHMRHLSGAFRDWRFIYEQAFECLQPGGWLELQEYNDTDNWSYFLSHFPADASIHELVRDFYLSGVKSGRPRGIAHLDPKYLVEAGFVDVKVTDYAIPLTTSTGSAGRIWLMTIVDGLEASCLRPLTKYMNWDPEHTKKCCEETAHLIAKYAKDPKIAENLTINIRIVTARKPDITSGGWGADDVYVQNDIYMQTDGDASVEHISVMTSDTTKTSVPGEKTPVESIIDYHDETPTQGVLPTNGTGESGVENASPDGQANGDGVSTRRATVTAVDAMDVDDLTTPAQ</sequence>
<feature type="compositionally biased region" description="Acidic residues" evidence="2">
    <location>
        <begin position="60"/>
        <end position="72"/>
    </location>
</feature>
<keyword evidence="4" id="KW-1185">Reference proteome</keyword>
<dbReference type="OrthoDB" id="2013972at2759"/>
<reference evidence="3 4" key="1">
    <citation type="journal article" date="2017" name="G3 (Bethesda)">
        <title>First Draft Genome Sequence of the Pathogenic Fungus Lomentospora prolificans (Formerly Scedosporium prolificans).</title>
        <authorList>
            <person name="Luo R."/>
            <person name="Zimin A."/>
            <person name="Workman R."/>
            <person name="Fan Y."/>
            <person name="Pertea G."/>
            <person name="Grossman N."/>
            <person name="Wear M.P."/>
            <person name="Jia B."/>
            <person name="Miller H."/>
            <person name="Casadevall A."/>
            <person name="Timp W."/>
            <person name="Zhang S.X."/>
            <person name="Salzberg S.L."/>
        </authorList>
    </citation>
    <scope>NUCLEOTIDE SEQUENCE [LARGE SCALE GENOMIC DNA]</scope>
    <source>
        <strain evidence="3 4">JHH-5317</strain>
    </source>
</reference>
<accession>A0A2N3NKP6</accession>
<feature type="compositionally biased region" description="Polar residues" evidence="2">
    <location>
        <begin position="483"/>
        <end position="493"/>
    </location>
</feature>
<feature type="compositionally biased region" description="Polar residues" evidence="2">
    <location>
        <begin position="1"/>
        <end position="15"/>
    </location>
</feature>
<dbReference type="Proteomes" id="UP000233524">
    <property type="component" value="Unassembled WGS sequence"/>
</dbReference>
<protein>
    <recommendedName>
        <fullName evidence="5">Methyltransferase domain-containing protein</fullName>
    </recommendedName>
</protein>
<dbReference type="VEuPathDB" id="FungiDB:jhhlp_000302"/>
<dbReference type="GO" id="GO:0008168">
    <property type="term" value="F:methyltransferase activity"/>
    <property type="evidence" value="ECO:0007669"/>
    <property type="project" value="TreeGrafter"/>
</dbReference>
<dbReference type="STRING" id="41688.A0A2N3NKP6"/>
<name>A0A2N3NKP6_9PEZI</name>